<proteinExistence type="predicted"/>
<dbReference type="EMBL" id="JACARV010000059">
    <property type="protein sequence ID" value="NWC82474.1"/>
    <property type="molecule type" value="Genomic_DNA"/>
</dbReference>
<comment type="caution">
    <text evidence="1">The sequence shown here is derived from an EMBL/GenBank/DDBJ whole genome shotgun (WGS) entry which is preliminary data.</text>
</comment>
<dbReference type="SUPFAM" id="SSF51182">
    <property type="entry name" value="RmlC-like cupins"/>
    <property type="match status" value="1"/>
</dbReference>
<sequence>MNNKITICKNNLERLLASRKMTMSHVCDVELDDKFAYFESIEQLRELASYLALPLSDLFLGFTITDLDNGVKIARRGTGFKREEIRNGTHCYTYEHLVTTNQDPRLMALRLDVRANDFQCMPLNDGHSSKEVVYVTKGSVRVRWLDSDNEFKEGILNEGDSIFILPDVPHGFVSNVPGEKSEIIAINYG</sequence>
<dbReference type="CDD" id="cd20489">
    <property type="entry name" value="cupin_HppE-like_C"/>
    <property type="match status" value="1"/>
</dbReference>
<reference evidence="1 2" key="1">
    <citation type="submission" date="2020-04" db="EMBL/GenBank/DDBJ databases">
        <title>Molecular characterization of pseudomonads from Agaricus bisporus reveal novel blotch 2 pathogens in Western Europe.</title>
        <authorList>
            <person name="Taparia T."/>
            <person name="Krijger M."/>
            <person name="Haynes E."/>
            <person name="Elpinstone J.G."/>
            <person name="Noble R."/>
            <person name="Van Der Wolf J."/>
        </authorList>
    </citation>
    <scope>NUCLEOTIDE SEQUENCE [LARGE SCALE GENOMIC DNA]</scope>
    <source>
        <strain evidence="1 2">P7765</strain>
    </source>
</reference>
<protein>
    <recommendedName>
        <fullName evidence="3">Cupin domain-containing protein</fullName>
    </recommendedName>
</protein>
<evidence type="ECO:0000313" key="2">
    <source>
        <dbReference type="Proteomes" id="UP000542695"/>
    </source>
</evidence>
<dbReference type="AlphaFoldDB" id="A0A7Y8D3A7"/>
<accession>A0A7Y8D3A7</accession>
<dbReference type="Proteomes" id="UP000542695">
    <property type="component" value="Unassembled WGS sequence"/>
</dbReference>
<organism evidence="1 2">
    <name type="scientific">Pseudomonas putida</name>
    <name type="common">Arthrobacter siderocapsulatus</name>
    <dbReference type="NCBI Taxonomy" id="303"/>
    <lineage>
        <taxon>Bacteria</taxon>
        <taxon>Pseudomonadati</taxon>
        <taxon>Pseudomonadota</taxon>
        <taxon>Gammaproteobacteria</taxon>
        <taxon>Pseudomonadales</taxon>
        <taxon>Pseudomonadaceae</taxon>
        <taxon>Pseudomonas</taxon>
    </lineage>
</organism>
<name>A0A7Y8D3A7_PSEPU</name>
<gene>
    <name evidence="1" type="ORF">HX798_19615</name>
</gene>
<evidence type="ECO:0008006" key="3">
    <source>
        <dbReference type="Google" id="ProtNLM"/>
    </source>
</evidence>
<dbReference type="InterPro" id="IPR011051">
    <property type="entry name" value="RmlC_Cupin_sf"/>
</dbReference>
<dbReference type="InterPro" id="IPR014710">
    <property type="entry name" value="RmlC-like_jellyroll"/>
</dbReference>
<dbReference type="Gene3D" id="2.60.120.10">
    <property type="entry name" value="Jelly Rolls"/>
    <property type="match status" value="1"/>
</dbReference>
<evidence type="ECO:0000313" key="1">
    <source>
        <dbReference type="EMBL" id="NWC82474.1"/>
    </source>
</evidence>
<dbReference type="RefSeq" id="WP_125924461.1">
    <property type="nucleotide sequence ID" value="NZ_JABTYF010000004.1"/>
</dbReference>